<feature type="transmembrane region" description="Helical" evidence="5">
    <location>
        <begin position="95"/>
        <end position="115"/>
    </location>
</feature>
<feature type="transmembrane region" description="Helical" evidence="5">
    <location>
        <begin position="12"/>
        <end position="32"/>
    </location>
</feature>
<dbReference type="SUPFAM" id="SSF144091">
    <property type="entry name" value="Rhomboid-like"/>
    <property type="match status" value="1"/>
</dbReference>
<evidence type="ECO:0000313" key="7">
    <source>
        <dbReference type="EMBL" id="SFK10320.1"/>
    </source>
</evidence>
<feature type="domain" description="Peptidase S54 rhomboid" evidence="6">
    <location>
        <begin position="86"/>
        <end position="252"/>
    </location>
</feature>
<evidence type="ECO:0000256" key="4">
    <source>
        <dbReference type="ARBA" id="ARBA00023136"/>
    </source>
</evidence>
<keyword evidence="4 5" id="KW-0472">Membrane</keyword>
<evidence type="ECO:0000313" key="8">
    <source>
        <dbReference type="Proteomes" id="UP000198755"/>
    </source>
</evidence>
<proteinExistence type="predicted"/>
<sequence>MVPRREKIFNIPAVIAAIVVLLVAIEAVTQMVSPETYLGVLEHFAFVPGRFTYAFDPGLVSDAFDAADSSESGAGVARFFLGDGSPQWWTPVTYAFLHAGWLHVGVNSLWFVAFGSAVARRFGPPRFLLFCIAAAVAGAALHFLTHMTDLQPVVGASAVVSGAMAAAARFVFQPGAPLGETLGFADRQDEEIYRLPALPLRELFSNRGAATFLGFWFLMNFVVGVVPASVGMAGATIAWEAHIGGFLVGLLAFRWFDPKPPFSVGRGGIA</sequence>
<dbReference type="PANTHER" id="PTHR43731">
    <property type="entry name" value="RHOMBOID PROTEASE"/>
    <property type="match status" value="1"/>
</dbReference>
<dbReference type="Proteomes" id="UP000198755">
    <property type="component" value="Unassembled WGS sequence"/>
</dbReference>
<keyword evidence="2 5" id="KW-0812">Transmembrane</keyword>
<dbReference type="OrthoDB" id="9797190at2"/>
<keyword evidence="7" id="KW-0378">Hydrolase</keyword>
<dbReference type="GO" id="GO:0004252">
    <property type="term" value="F:serine-type endopeptidase activity"/>
    <property type="evidence" value="ECO:0007669"/>
    <property type="project" value="InterPro"/>
</dbReference>
<protein>
    <submittedName>
        <fullName evidence="7">Membrane associated serine protease, rhomboid family</fullName>
    </submittedName>
</protein>
<dbReference type="Gene3D" id="1.20.1540.10">
    <property type="entry name" value="Rhomboid-like"/>
    <property type="match status" value="1"/>
</dbReference>
<dbReference type="InterPro" id="IPR035952">
    <property type="entry name" value="Rhomboid-like_sf"/>
</dbReference>
<evidence type="ECO:0000256" key="5">
    <source>
        <dbReference type="SAM" id="Phobius"/>
    </source>
</evidence>
<keyword evidence="8" id="KW-1185">Reference proteome</keyword>
<feature type="transmembrane region" description="Helical" evidence="5">
    <location>
        <begin position="209"/>
        <end position="230"/>
    </location>
</feature>
<dbReference type="GO" id="GO:0006508">
    <property type="term" value="P:proteolysis"/>
    <property type="evidence" value="ECO:0007669"/>
    <property type="project" value="UniProtKB-KW"/>
</dbReference>
<dbReference type="EMBL" id="FOSN01000002">
    <property type="protein sequence ID" value="SFK10320.1"/>
    <property type="molecule type" value="Genomic_DNA"/>
</dbReference>
<feature type="transmembrane region" description="Helical" evidence="5">
    <location>
        <begin position="127"/>
        <end position="144"/>
    </location>
</feature>
<dbReference type="RefSeq" id="WP_091677925.1">
    <property type="nucleotide sequence ID" value="NZ_FOSN01000002.1"/>
</dbReference>
<evidence type="ECO:0000259" key="6">
    <source>
        <dbReference type="Pfam" id="PF01694"/>
    </source>
</evidence>
<dbReference type="InterPro" id="IPR050925">
    <property type="entry name" value="Rhomboid_protease_S54"/>
</dbReference>
<evidence type="ECO:0000256" key="2">
    <source>
        <dbReference type="ARBA" id="ARBA00022692"/>
    </source>
</evidence>
<feature type="transmembrane region" description="Helical" evidence="5">
    <location>
        <begin position="236"/>
        <end position="256"/>
    </location>
</feature>
<dbReference type="STRING" id="1612308.SAMN05444581_102101"/>
<keyword evidence="7" id="KW-0645">Protease</keyword>
<organism evidence="7 8">
    <name type="scientific">Methylocapsa palsarum</name>
    <dbReference type="NCBI Taxonomy" id="1612308"/>
    <lineage>
        <taxon>Bacteria</taxon>
        <taxon>Pseudomonadati</taxon>
        <taxon>Pseudomonadota</taxon>
        <taxon>Alphaproteobacteria</taxon>
        <taxon>Hyphomicrobiales</taxon>
        <taxon>Beijerinckiaceae</taxon>
        <taxon>Methylocapsa</taxon>
    </lineage>
</organism>
<dbReference type="AlphaFoldDB" id="A0A1I3WSJ9"/>
<evidence type="ECO:0000256" key="3">
    <source>
        <dbReference type="ARBA" id="ARBA00022989"/>
    </source>
</evidence>
<name>A0A1I3WSJ9_9HYPH</name>
<gene>
    <name evidence="7" type="ORF">SAMN05444581_102101</name>
</gene>
<keyword evidence="3 5" id="KW-1133">Transmembrane helix</keyword>
<accession>A0A1I3WSJ9</accession>
<comment type="subcellular location">
    <subcellularLocation>
        <location evidence="1">Membrane</location>
        <topology evidence="1">Multi-pass membrane protein</topology>
    </subcellularLocation>
</comment>
<dbReference type="PANTHER" id="PTHR43731:SF26">
    <property type="entry name" value="RHOMBOID-LIKE PROTEIN 10, CHLOROPLASTIC"/>
    <property type="match status" value="1"/>
</dbReference>
<reference evidence="7 8" key="1">
    <citation type="submission" date="2016-10" db="EMBL/GenBank/DDBJ databases">
        <authorList>
            <person name="de Groot N.N."/>
        </authorList>
    </citation>
    <scope>NUCLEOTIDE SEQUENCE [LARGE SCALE GENOMIC DNA]</scope>
    <source>
        <strain evidence="7 8">NE2</strain>
    </source>
</reference>
<dbReference type="Pfam" id="PF01694">
    <property type="entry name" value="Rhomboid"/>
    <property type="match status" value="1"/>
</dbReference>
<dbReference type="InterPro" id="IPR022764">
    <property type="entry name" value="Peptidase_S54_rhomboid_dom"/>
</dbReference>
<evidence type="ECO:0000256" key="1">
    <source>
        <dbReference type="ARBA" id="ARBA00004141"/>
    </source>
</evidence>
<dbReference type="GO" id="GO:0016020">
    <property type="term" value="C:membrane"/>
    <property type="evidence" value="ECO:0007669"/>
    <property type="project" value="UniProtKB-SubCell"/>
</dbReference>